<feature type="coiled-coil region" evidence="1">
    <location>
        <begin position="97"/>
        <end position="124"/>
    </location>
</feature>
<feature type="region of interest" description="Disordered" evidence="2">
    <location>
        <begin position="157"/>
        <end position="287"/>
    </location>
</feature>
<feature type="region of interest" description="Disordered" evidence="2">
    <location>
        <begin position="1"/>
        <end position="68"/>
    </location>
</feature>
<name>A9H7A1_GLUDA</name>
<sequence length="465" mass="50139">MMERDEDMREGDVTEAGAPHAESAGREAAGQDGDEPSAAPEGAGDETEAQARRMGWVPRGEFRGDAEKWRPAREFLDRGMTLLPVLQQQYRALDGRYSAMQAQLRDSQQALADLTERTRRADERAYQRATREIEARRQAAVASGDTTAFAAADRELQDLRDQAPPPERAREVPRREAGRARRTRHGGGRTRGAGAGNRGLRAGQSVVCQQRGGPAGRDCDPVGGGPPACRPAAGGAAGDHAAQGAAVASGAVREPAARGPGPGQRVARRGRARGEPARVRGAARRGAAGIRPLCPRAVGQGQAADQGRMGRILLGERSMSDDARHRAPQADAPRGRRAPSRRPFGLREQKLAYPEREGYHRHWFNDEPGRVARAQDAGYAQVMDESGKPVSRTVGVARGGGPQIAYLMEIPAEWYREDMAAQEAGHRELMAQIREGRVPGGPTGADRNAQYVPNGVGITIREERR</sequence>
<feature type="region of interest" description="Disordered" evidence="2">
    <location>
        <begin position="436"/>
        <end position="456"/>
    </location>
</feature>
<protein>
    <submittedName>
        <fullName evidence="3">Uncharacterized protein</fullName>
    </submittedName>
</protein>
<feature type="compositionally biased region" description="Low complexity" evidence="2">
    <location>
        <begin position="230"/>
        <end position="265"/>
    </location>
</feature>
<dbReference type="AlphaFoldDB" id="A9H7A1"/>
<feature type="compositionally biased region" description="Basic and acidic residues" evidence="2">
    <location>
        <begin position="1"/>
        <end position="12"/>
    </location>
</feature>
<feature type="region of interest" description="Disordered" evidence="2">
    <location>
        <begin position="316"/>
        <end position="347"/>
    </location>
</feature>
<proteinExistence type="predicted"/>
<gene>
    <name evidence="3" type="ordered locus">GDI3671</name>
</gene>
<reference evidence="3 4" key="1">
    <citation type="journal article" date="2009" name="BMC Genomics">
        <title>Complete genome sequence of the sugarcane nitrogen-fixing endophyte Gluconacetobacter diazotrophicus Pal5.</title>
        <authorList>
            <person name="Bertalan M."/>
            <person name="Albano R."/>
            <person name="Padua V."/>
            <person name="Rouws L."/>
            <person name="Rojas C."/>
            <person name="Hemerly A."/>
            <person name="Teixeira K."/>
            <person name="Schwab S."/>
            <person name="Araujo J."/>
            <person name="Oliveira A."/>
            <person name="Franca L."/>
            <person name="Magalhaes V."/>
            <person name="Alqueres S."/>
            <person name="Cardoso A."/>
            <person name="Almeida W."/>
            <person name="Loureiro M.M."/>
            <person name="Nogueira E."/>
            <person name="Cidade D."/>
            <person name="Oliveira D."/>
            <person name="Simao T."/>
            <person name="Macedo J."/>
            <person name="Valadao A."/>
            <person name="Dreschsel M."/>
            <person name="Freitas F."/>
            <person name="Vidal M."/>
            <person name="Guedes H."/>
            <person name="Rodrigues E."/>
            <person name="Meneses C."/>
            <person name="Brioso P."/>
            <person name="Pozzer L."/>
            <person name="Figueiredo D."/>
            <person name="Montano H."/>
            <person name="Junior J."/>
            <person name="Filho G."/>
            <person name="Flores V."/>
            <person name="Ferreira B."/>
            <person name="Branco A."/>
            <person name="Gonzalez P."/>
            <person name="Guillobel H."/>
            <person name="Lemos M."/>
            <person name="Seibel L."/>
            <person name="Macedo J."/>
            <person name="Alves-Ferreira M."/>
            <person name="Sachetto-Martins G."/>
            <person name="Coelho A."/>
            <person name="Santos E."/>
            <person name="Amaral G."/>
            <person name="Neves A."/>
            <person name="Pacheco A.B."/>
            <person name="Carvalho D."/>
            <person name="Lery L."/>
            <person name="Bisch P."/>
            <person name="Rossle S.C."/>
            <person name="Urmenyi T."/>
            <person name="Kruger W.V."/>
            <person name="Martins O."/>
            <person name="Baldani J.I."/>
            <person name="Ferreira P.C."/>
        </authorList>
    </citation>
    <scope>NUCLEOTIDE SEQUENCE [LARGE SCALE GENOMIC DNA]</scope>
    <source>
        <strain evidence="4">ATCC 49037 / DSM 5601 / CCUG 37298 / CIP 103539 / LMG 7603 / PAl5</strain>
    </source>
</reference>
<evidence type="ECO:0000313" key="3">
    <source>
        <dbReference type="EMBL" id="CAP57614.1"/>
    </source>
</evidence>
<dbReference type="EMBL" id="AM889285">
    <property type="protein sequence ID" value="CAP57614.1"/>
    <property type="molecule type" value="Genomic_DNA"/>
</dbReference>
<accession>A9H7A1</accession>
<evidence type="ECO:0000256" key="1">
    <source>
        <dbReference type="SAM" id="Coils"/>
    </source>
</evidence>
<keyword evidence="1" id="KW-0175">Coiled coil</keyword>
<dbReference type="KEGG" id="gdi:GDI3671"/>
<evidence type="ECO:0000256" key="2">
    <source>
        <dbReference type="SAM" id="MobiDB-lite"/>
    </source>
</evidence>
<evidence type="ECO:0000313" key="4">
    <source>
        <dbReference type="Proteomes" id="UP000001176"/>
    </source>
</evidence>
<feature type="compositionally biased region" description="Basic and acidic residues" evidence="2">
    <location>
        <begin position="157"/>
        <end position="179"/>
    </location>
</feature>
<dbReference type="Proteomes" id="UP000001176">
    <property type="component" value="Chromosome"/>
</dbReference>
<organism evidence="3 4">
    <name type="scientific">Gluconacetobacter diazotrophicus (strain ATCC 49037 / DSM 5601 / CCUG 37298 / CIP 103539 / LMG 7603 / PAl5)</name>
    <dbReference type="NCBI Taxonomy" id="272568"/>
    <lineage>
        <taxon>Bacteria</taxon>
        <taxon>Pseudomonadati</taxon>
        <taxon>Pseudomonadota</taxon>
        <taxon>Alphaproteobacteria</taxon>
        <taxon>Acetobacterales</taxon>
        <taxon>Acetobacteraceae</taxon>
        <taxon>Gluconacetobacter</taxon>
    </lineage>
</organism>
<keyword evidence="4" id="KW-1185">Reference proteome</keyword>